<dbReference type="PANTHER" id="PTHR33823:SF4">
    <property type="entry name" value="GENERAL STRESS PROTEIN 16O"/>
    <property type="match status" value="1"/>
</dbReference>
<gene>
    <name evidence="6" type="ORF">AB835_01445</name>
</gene>
<feature type="domain" description="Zinc finger DksA/TraR C4-type" evidence="5">
    <location>
        <begin position="81"/>
        <end position="115"/>
    </location>
</feature>
<keyword evidence="3" id="KW-0862">Zinc</keyword>
<dbReference type="InterPro" id="IPR000962">
    <property type="entry name" value="Znf_DskA_TraR"/>
</dbReference>
<comment type="caution">
    <text evidence="6">The sequence shown here is derived from an EMBL/GenBank/DDBJ whole genome shotgun (WGS) entry which is preliminary data.</text>
</comment>
<dbReference type="PANTHER" id="PTHR33823">
    <property type="entry name" value="RNA POLYMERASE-BINDING TRANSCRIPTION FACTOR DKSA-RELATED"/>
    <property type="match status" value="1"/>
</dbReference>
<dbReference type="GO" id="GO:0008270">
    <property type="term" value="F:zinc ion binding"/>
    <property type="evidence" value="ECO:0007669"/>
    <property type="project" value="UniProtKB-KW"/>
</dbReference>
<feature type="zinc finger region" description="dksA C4-type" evidence="4">
    <location>
        <begin position="85"/>
        <end position="109"/>
    </location>
</feature>
<evidence type="ECO:0000313" key="6">
    <source>
        <dbReference type="EMBL" id="ODS24952.1"/>
    </source>
</evidence>
<dbReference type="SUPFAM" id="SSF57716">
    <property type="entry name" value="Glucocorticoid receptor-like (DNA-binding domain)"/>
    <property type="match status" value="1"/>
</dbReference>
<evidence type="ECO:0000259" key="5">
    <source>
        <dbReference type="Pfam" id="PF01258"/>
    </source>
</evidence>
<dbReference type="EMBL" id="MDLC01000003">
    <property type="protein sequence ID" value="ODS24952.1"/>
    <property type="molecule type" value="Genomic_DNA"/>
</dbReference>
<evidence type="ECO:0000313" key="7">
    <source>
        <dbReference type="Proteomes" id="UP000242502"/>
    </source>
</evidence>
<evidence type="ECO:0000256" key="2">
    <source>
        <dbReference type="ARBA" id="ARBA00022771"/>
    </source>
</evidence>
<organism evidence="6 7">
    <name type="scientific">Candidatus Endobugula sertula</name>
    <name type="common">Bugula neritina bacterial symbiont</name>
    <dbReference type="NCBI Taxonomy" id="62101"/>
    <lineage>
        <taxon>Bacteria</taxon>
        <taxon>Pseudomonadati</taxon>
        <taxon>Pseudomonadota</taxon>
        <taxon>Gammaproteobacteria</taxon>
        <taxon>Cellvibrionales</taxon>
        <taxon>Cellvibrionaceae</taxon>
        <taxon>Candidatus Endobugula</taxon>
    </lineage>
</organism>
<evidence type="ECO:0000256" key="3">
    <source>
        <dbReference type="ARBA" id="ARBA00022833"/>
    </source>
</evidence>
<dbReference type="STRING" id="62101.AB835_01445"/>
<name>A0A1D2QTN6_9GAMM</name>
<proteinExistence type="predicted"/>
<dbReference type="PROSITE" id="PS51128">
    <property type="entry name" value="ZF_DKSA_2"/>
    <property type="match status" value="1"/>
</dbReference>
<keyword evidence="1" id="KW-0479">Metal-binding</keyword>
<dbReference type="Proteomes" id="UP000242502">
    <property type="component" value="Unassembled WGS sequence"/>
</dbReference>
<evidence type="ECO:0000256" key="4">
    <source>
        <dbReference type="PROSITE-ProRule" id="PRU00510"/>
    </source>
</evidence>
<keyword evidence="2" id="KW-0863">Zinc-finger</keyword>
<evidence type="ECO:0000256" key="1">
    <source>
        <dbReference type="ARBA" id="ARBA00022723"/>
    </source>
</evidence>
<reference evidence="6 7" key="1">
    <citation type="journal article" date="2016" name="Appl. Environ. Microbiol.">
        <title>Lack of Overt Genome Reduction in the Bryostatin-Producing Bryozoan Symbiont "Candidatus Endobugula sertula".</title>
        <authorList>
            <person name="Miller I.J."/>
            <person name="Vanee N."/>
            <person name="Fong S.S."/>
            <person name="Lim-Fong G.E."/>
            <person name="Kwan J.C."/>
        </authorList>
    </citation>
    <scope>NUCLEOTIDE SEQUENCE [LARGE SCALE GENOMIC DNA]</scope>
    <source>
        <strain evidence="6">AB1-4</strain>
    </source>
</reference>
<accession>A0A1D2QTN6</accession>
<protein>
    <recommendedName>
        <fullName evidence="5">Zinc finger DksA/TraR C4-type domain-containing protein</fullName>
    </recommendedName>
</protein>
<dbReference type="Pfam" id="PF01258">
    <property type="entry name" value="zf-dskA_traR"/>
    <property type="match status" value="1"/>
</dbReference>
<dbReference type="Gene3D" id="1.20.120.910">
    <property type="entry name" value="DksA, coiled-coil domain"/>
    <property type="match status" value="1"/>
</dbReference>
<dbReference type="AlphaFoldDB" id="A0A1D2QTN6"/>
<sequence>MNNDFTDSQLQQLIKKLSVEKNIILELEKEINSYRSGRLHHEYESTSDTYEDEDIDIKREGYYLDKITEINNVLEKISKKTYGICIDCGKNIGFARLNAYPVAQRCIDCKSVFEKINQSHI</sequence>